<reference evidence="1 2" key="1">
    <citation type="submission" date="2019-08" db="EMBL/GenBank/DDBJ databases">
        <title>Whole genome of Aphis craccivora.</title>
        <authorList>
            <person name="Voronova N.V."/>
            <person name="Shulinski R.S."/>
            <person name="Bandarenka Y.V."/>
            <person name="Zhorov D.G."/>
            <person name="Warner D."/>
        </authorList>
    </citation>
    <scope>NUCLEOTIDE SEQUENCE [LARGE SCALE GENOMIC DNA]</scope>
    <source>
        <strain evidence="1">180601</strain>
        <tissue evidence="1">Whole Body</tissue>
    </source>
</reference>
<evidence type="ECO:0000313" key="2">
    <source>
        <dbReference type="Proteomes" id="UP000478052"/>
    </source>
</evidence>
<organism evidence="1 2">
    <name type="scientific">Aphis craccivora</name>
    <name type="common">Cowpea aphid</name>
    <dbReference type="NCBI Taxonomy" id="307492"/>
    <lineage>
        <taxon>Eukaryota</taxon>
        <taxon>Metazoa</taxon>
        <taxon>Ecdysozoa</taxon>
        <taxon>Arthropoda</taxon>
        <taxon>Hexapoda</taxon>
        <taxon>Insecta</taxon>
        <taxon>Pterygota</taxon>
        <taxon>Neoptera</taxon>
        <taxon>Paraneoptera</taxon>
        <taxon>Hemiptera</taxon>
        <taxon>Sternorrhyncha</taxon>
        <taxon>Aphidomorpha</taxon>
        <taxon>Aphidoidea</taxon>
        <taxon>Aphididae</taxon>
        <taxon>Aphidini</taxon>
        <taxon>Aphis</taxon>
        <taxon>Aphis</taxon>
    </lineage>
</organism>
<accession>A0A6G0VU25</accession>
<evidence type="ECO:0000313" key="1">
    <source>
        <dbReference type="EMBL" id="KAF0710061.1"/>
    </source>
</evidence>
<protein>
    <submittedName>
        <fullName evidence="1">Uncharacterized protein</fullName>
    </submittedName>
</protein>
<dbReference type="AlphaFoldDB" id="A0A6G0VU25"/>
<gene>
    <name evidence="1" type="ORF">FWK35_00037974</name>
</gene>
<dbReference type="Proteomes" id="UP000478052">
    <property type="component" value="Unassembled WGS sequence"/>
</dbReference>
<name>A0A6G0VU25_APHCR</name>
<sequence>MDSLLPEIIDPRFDRGLPIRSGVSEKKLS</sequence>
<keyword evidence="2" id="KW-1185">Reference proteome</keyword>
<comment type="caution">
    <text evidence="1">The sequence shown here is derived from an EMBL/GenBank/DDBJ whole genome shotgun (WGS) entry which is preliminary data.</text>
</comment>
<feature type="non-terminal residue" evidence="1">
    <location>
        <position position="29"/>
    </location>
</feature>
<proteinExistence type="predicted"/>
<dbReference type="EMBL" id="VUJU01011747">
    <property type="protein sequence ID" value="KAF0710061.1"/>
    <property type="molecule type" value="Genomic_DNA"/>
</dbReference>